<feature type="domain" description="F-box" evidence="1">
    <location>
        <begin position="3"/>
        <end position="52"/>
    </location>
</feature>
<keyword evidence="3" id="KW-1185">Reference proteome</keyword>
<name>A0A8S9WQF4_APOLU</name>
<dbReference type="InterPro" id="IPR001810">
    <property type="entry name" value="F-box_dom"/>
</dbReference>
<dbReference type="EMBL" id="WIXP02000016">
    <property type="protein sequence ID" value="KAF6198454.1"/>
    <property type="molecule type" value="Genomic_DNA"/>
</dbReference>
<dbReference type="PROSITE" id="PS50181">
    <property type="entry name" value="FBOX"/>
    <property type="match status" value="1"/>
</dbReference>
<dbReference type="AlphaFoldDB" id="A0A8S9WQF4"/>
<evidence type="ECO:0000313" key="3">
    <source>
        <dbReference type="Proteomes" id="UP000466442"/>
    </source>
</evidence>
<comment type="caution">
    <text evidence="2">The sequence shown here is derived from an EMBL/GenBank/DDBJ whole genome shotgun (WGS) entry which is preliminary data.</text>
</comment>
<gene>
    <name evidence="2" type="ORF">GE061_008202</name>
</gene>
<evidence type="ECO:0000313" key="2">
    <source>
        <dbReference type="EMBL" id="KAF6198454.1"/>
    </source>
</evidence>
<sequence>MVEVNLAELPLEILEKIVSELDPDEVSSSVSKISRRFAEVSYNVLCNRFRELQGPILERLTESKANLERLSSVPANFEDEMLQVSNFTFYQILHSEYKILCTIYFNRRSVEHSALVFHGVRSLKEFNKLLYGNSSNFQDDNVSSLLDSLRCCNSELLQYFFCKVWNVEKDYMGTLVLKLLNCSVSAVLDLEVSHEQFPKSMNSKCHISGKFEITDLSNTLSSPPDGLQDFNSEKAKKVFVAYVCDAIRWGNLFHTLRLRWICLDKALVTGRRQQPGWPRMDPTNPYESAEEEKTIVEESLRSVHNGEFKTVRRLKKASKVQPSSMLSWMGTRVELQLWCRALDIPEEMLSEDFRNGLQNLTGEAEEEEDASTWPYHFKLKYIANVRALASSNQGLVKTTIIVKETPELTNIRQIKTIVTA</sequence>
<organism evidence="2 3">
    <name type="scientific">Apolygus lucorum</name>
    <name type="common">Small green plant bug</name>
    <name type="synonym">Lygocoris lucorum</name>
    <dbReference type="NCBI Taxonomy" id="248454"/>
    <lineage>
        <taxon>Eukaryota</taxon>
        <taxon>Metazoa</taxon>
        <taxon>Ecdysozoa</taxon>
        <taxon>Arthropoda</taxon>
        <taxon>Hexapoda</taxon>
        <taxon>Insecta</taxon>
        <taxon>Pterygota</taxon>
        <taxon>Neoptera</taxon>
        <taxon>Paraneoptera</taxon>
        <taxon>Hemiptera</taxon>
        <taxon>Heteroptera</taxon>
        <taxon>Panheteroptera</taxon>
        <taxon>Cimicomorpha</taxon>
        <taxon>Miridae</taxon>
        <taxon>Mirini</taxon>
        <taxon>Apolygus</taxon>
    </lineage>
</organism>
<dbReference type="Proteomes" id="UP000466442">
    <property type="component" value="Linkage Group LG16"/>
</dbReference>
<accession>A0A8S9WQF4</accession>
<protein>
    <recommendedName>
        <fullName evidence="1">F-box domain-containing protein</fullName>
    </recommendedName>
</protein>
<reference evidence="2" key="1">
    <citation type="journal article" date="2021" name="Mol. Ecol. Resour.">
        <title>Apolygus lucorum genome provides insights into omnivorousness and mesophyll feeding.</title>
        <authorList>
            <person name="Liu Y."/>
            <person name="Liu H."/>
            <person name="Wang H."/>
            <person name="Huang T."/>
            <person name="Liu B."/>
            <person name="Yang B."/>
            <person name="Yin L."/>
            <person name="Li B."/>
            <person name="Zhang Y."/>
            <person name="Zhang S."/>
            <person name="Jiang F."/>
            <person name="Zhang X."/>
            <person name="Ren Y."/>
            <person name="Wang B."/>
            <person name="Wang S."/>
            <person name="Lu Y."/>
            <person name="Wu K."/>
            <person name="Fan W."/>
            <person name="Wang G."/>
        </authorList>
    </citation>
    <scope>NUCLEOTIDE SEQUENCE</scope>
    <source>
        <strain evidence="2">12Hb</strain>
    </source>
</reference>
<dbReference type="OrthoDB" id="6587946at2759"/>
<evidence type="ECO:0000259" key="1">
    <source>
        <dbReference type="PROSITE" id="PS50181"/>
    </source>
</evidence>
<proteinExistence type="predicted"/>